<comment type="caution">
    <text evidence="2">The sequence shown here is derived from an EMBL/GenBank/DDBJ whole genome shotgun (WGS) entry which is preliminary data.</text>
</comment>
<evidence type="ECO:0000256" key="1">
    <source>
        <dbReference type="SAM" id="Phobius"/>
    </source>
</evidence>
<evidence type="ECO:0000313" key="3">
    <source>
        <dbReference type="Proteomes" id="UP001596302"/>
    </source>
</evidence>
<reference evidence="3" key="1">
    <citation type="journal article" date="2019" name="Int. J. Syst. Evol. Microbiol.">
        <title>The Global Catalogue of Microorganisms (GCM) 10K type strain sequencing project: providing services to taxonomists for standard genome sequencing and annotation.</title>
        <authorList>
            <consortium name="The Broad Institute Genomics Platform"/>
            <consortium name="The Broad Institute Genome Sequencing Center for Infectious Disease"/>
            <person name="Wu L."/>
            <person name="Ma J."/>
        </authorList>
    </citation>
    <scope>NUCLEOTIDE SEQUENCE [LARGE SCALE GENOMIC DNA]</scope>
    <source>
        <strain evidence="3">CCM 8391</strain>
    </source>
</reference>
<keyword evidence="1" id="KW-1133">Transmembrane helix</keyword>
<organism evidence="2 3">
    <name type="scientific">Pseudonocardia hispaniensis</name>
    <dbReference type="NCBI Taxonomy" id="904933"/>
    <lineage>
        <taxon>Bacteria</taxon>
        <taxon>Bacillati</taxon>
        <taxon>Actinomycetota</taxon>
        <taxon>Actinomycetes</taxon>
        <taxon>Pseudonocardiales</taxon>
        <taxon>Pseudonocardiaceae</taxon>
        <taxon>Pseudonocardia</taxon>
    </lineage>
</organism>
<keyword evidence="1" id="KW-0812">Transmembrane</keyword>
<keyword evidence="1" id="KW-0472">Membrane</keyword>
<keyword evidence="3" id="KW-1185">Reference proteome</keyword>
<gene>
    <name evidence="2" type="ORF">ACFQE5_01795</name>
</gene>
<protein>
    <recommendedName>
        <fullName evidence="4">Flagellar protein FliO/FliZ</fullName>
    </recommendedName>
</protein>
<feature type="transmembrane region" description="Helical" evidence="1">
    <location>
        <begin position="6"/>
        <end position="26"/>
    </location>
</feature>
<sequence>MTQTVILLIEVALVVAVLAAAVVHRVRETRTAVRRRVLVNLIGGQAIDGVLWARRGRMLILRDAKLLEQGVEPVPMDGEVIIDRQQIDFVQARY</sequence>
<dbReference type="EMBL" id="JBHSQW010000002">
    <property type="protein sequence ID" value="MFC5992940.1"/>
    <property type="molecule type" value="Genomic_DNA"/>
</dbReference>
<name>A0ABW1IWZ1_9PSEU</name>
<dbReference type="Proteomes" id="UP001596302">
    <property type="component" value="Unassembled WGS sequence"/>
</dbReference>
<evidence type="ECO:0000313" key="2">
    <source>
        <dbReference type="EMBL" id="MFC5992940.1"/>
    </source>
</evidence>
<proteinExistence type="predicted"/>
<evidence type="ECO:0008006" key="4">
    <source>
        <dbReference type="Google" id="ProtNLM"/>
    </source>
</evidence>
<dbReference type="RefSeq" id="WP_379582004.1">
    <property type="nucleotide sequence ID" value="NZ_JBHSQW010000002.1"/>
</dbReference>
<accession>A0ABW1IWZ1</accession>